<keyword evidence="6" id="KW-0677">Repeat</keyword>
<evidence type="ECO:0000256" key="2">
    <source>
        <dbReference type="ARBA" id="ARBA00010497"/>
    </source>
</evidence>
<name>A0A0N5ARL9_9BILA</name>
<evidence type="ECO:0000313" key="10">
    <source>
        <dbReference type="WBParaSite" id="SMUV_0000737101-mRNA-1"/>
    </source>
</evidence>
<dbReference type="GO" id="GO:0046872">
    <property type="term" value="F:metal ion binding"/>
    <property type="evidence" value="ECO:0007669"/>
    <property type="project" value="UniProtKB-KW"/>
</dbReference>
<reference evidence="10" key="1">
    <citation type="submission" date="2017-02" db="UniProtKB">
        <authorList>
            <consortium name="WormBaseParasite"/>
        </authorList>
    </citation>
    <scope>IDENTIFICATION</scope>
</reference>
<evidence type="ECO:0000313" key="9">
    <source>
        <dbReference type="Proteomes" id="UP000046393"/>
    </source>
</evidence>
<dbReference type="Gene3D" id="1.50.10.20">
    <property type="match status" value="1"/>
</dbReference>
<dbReference type="WBParaSite" id="SMUV_0000737101-mRNA-1">
    <property type="protein sequence ID" value="SMUV_0000737101-mRNA-1"/>
    <property type="gene ID" value="SMUV_0000737101"/>
</dbReference>
<comment type="cofactor">
    <cofactor evidence="1">
        <name>Zn(2+)</name>
        <dbReference type="ChEBI" id="CHEBI:29105"/>
    </cofactor>
</comment>
<dbReference type="Pfam" id="PF00432">
    <property type="entry name" value="Prenyltrans"/>
    <property type="match status" value="1"/>
</dbReference>
<dbReference type="InterPro" id="IPR001330">
    <property type="entry name" value="Prenyltrans"/>
</dbReference>
<evidence type="ECO:0000256" key="3">
    <source>
        <dbReference type="ARBA" id="ARBA00022602"/>
    </source>
</evidence>
<proteinExistence type="inferred from homology"/>
<protein>
    <submittedName>
        <fullName evidence="10">Geranylgeranyl transferase type I subunit beta</fullName>
    </submittedName>
</protein>
<dbReference type="PANTHER" id="PTHR11774:SF4">
    <property type="entry name" value="GERANYLGERANYL TRANSFERASE TYPE-1 SUBUNIT BETA"/>
    <property type="match status" value="1"/>
</dbReference>
<comment type="similarity">
    <text evidence="2">Belongs to the protein prenyltransferase subunit beta family.</text>
</comment>
<feature type="domain" description="Prenyltransferase alpha-alpha toroid" evidence="8">
    <location>
        <begin position="104"/>
        <end position="359"/>
    </location>
</feature>
<accession>A0A0N5ARL9</accession>
<evidence type="ECO:0000256" key="4">
    <source>
        <dbReference type="ARBA" id="ARBA00022679"/>
    </source>
</evidence>
<evidence type="ECO:0000256" key="5">
    <source>
        <dbReference type="ARBA" id="ARBA00022723"/>
    </source>
</evidence>
<evidence type="ECO:0000259" key="8">
    <source>
        <dbReference type="Pfam" id="PF00432"/>
    </source>
</evidence>
<dbReference type="AlphaFoldDB" id="A0A0N5ARL9"/>
<dbReference type="GO" id="GO:0004662">
    <property type="term" value="F:CAAX-protein geranylgeranyltransferase activity"/>
    <property type="evidence" value="ECO:0007669"/>
    <property type="project" value="TreeGrafter"/>
</dbReference>
<keyword evidence="7" id="KW-0862">Zinc</keyword>
<keyword evidence="3" id="KW-0637">Prenyltransferase</keyword>
<evidence type="ECO:0000256" key="7">
    <source>
        <dbReference type="ARBA" id="ARBA00022833"/>
    </source>
</evidence>
<dbReference type="SUPFAM" id="SSF48239">
    <property type="entry name" value="Terpenoid cyclases/Protein prenyltransferases"/>
    <property type="match status" value="1"/>
</dbReference>
<dbReference type="PANTHER" id="PTHR11774">
    <property type="entry name" value="GERANYLGERANYL TRANSFERASE TYPE BETA SUBUNIT"/>
    <property type="match status" value="1"/>
</dbReference>
<dbReference type="InterPro" id="IPR008930">
    <property type="entry name" value="Terpenoid_cyclase/PrenylTrfase"/>
</dbReference>
<dbReference type="Proteomes" id="UP000046393">
    <property type="component" value="Unplaced"/>
</dbReference>
<dbReference type="InterPro" id="IPR045089">
    <property type="entry name" value="PGGT1B-like"/>
</dbReference>
<evidence type="ECO:0000256" key="1">
    <source>
        <dbReference type="ARBA" id="ARBA00001947"/>
    </source>
</evidence>
<keyword evidence="9" id="KW-1185">Reference proteome</keyword>
<organism evidence="9 10">
    <name type="scientific">Syphacia muris</name>
    <dbReference type="NCBI Taxonomy" id="451379"/>
    <lineage>
        <taxon>Eukaryota</taxon>
        <taxon>Metazoa</taxon>
        <taxon>Ecdysozoa</taxon>
        <taxon>Nematoda</taxon>
        <taxon>Chromadorea</taxon>
        <taxon>Rhabditida</taxon>
        <taxon>Spirurina</taxon>
        <taxon>Oxyuridomorpha</taxon>
        <taxon>Oxyuroidea</taxon>
        <taxon>Oxyuridae</taxon>
        <taxon>Syphacia</taxon>
    </lineage>
</organism>
<keyword evidence="5" id="KW-0479">Metal-binding</keyword>
<dbReference type="GO" id="GO:0005953">
    <property type="term" value="C:CAAX-protein geranylgeranyltransferase complex"/>
    <property type="evidence" value="ECO:0007669"/>
    <property type="project" value="TreeGrafter"/>
</dbReference>
<sequence>SRHKAALFGFEKTKAIHVQDGLAKNKHGYERHLLLRQTGNGSIWLDSLTIVNDDCLEDEALQNNAREIRQRVYSLIQLVFYSFLRNNFFFDFSRLASNCYYFVLTGCENFAYGFRGSLGSSAPTDEKAVDEKGDGVSWCIYDTGNLSQTYVALCLLIILGDDLSKVDKEAILIGVGCCQLSDGSFCSHRGSENDMRFVFTGVAICFILNDFSTVNVPKILEYIKRSINYDGGIGEGPGTESHAGSTYCAIASLHMLGSLWDNSVLSHKQIERLKKWCLMKQSEGFHGRTNKPDDSCYAYWVGATLQMLDAHSFFDHNAVRRFLMSVQDRFNGFSRETDTNPDILHTYFSIAGLSLIHEPFLCPLYSPLNVTYRTYERLLKLQAKSK</sequence>
<dbReference type="STRING" id="451379.A0A0N5ARL9"/>
<keyword evidence="4" id="KW-0808">Transferase</keyword>
<evidence type="ECO:0000256" key="6">
    <source>
        <dbReference type="ARBA" id="ARBA00022737"/>
    </source>
</evidence>